<dbReference type="AlphaFoldDB" id="A0AAN8A1V6"/>
<sequence length="358" mass="41592">MLLRAWKHILQPDLYRWSNHGPSNVLLLPEKIKSFCHAHGFPGYKQGPHERKVYDLFVLSTELDWLDIRLHTLAPFVDFFVIVESRTTSTGLPKSAVLADNWERWAPFHSKILHRVIEDRDLAVGDQASDHEDFLRHALLYSVFHELAGTWQEPHEGDVLIVSDVNEIPKPETLVVLRKCDFPDRLTLRSDSYYYSFQWLRRAEQWPHPQVTTYHGLGNTISPKDLRSGEANTHGFLYLNHLWTWWDKAELWKAAWHCSSCFATVREMQAKIESFSHTYVNISESREPKNIIRRVKNGMDILGREDEIYEKVDGNGDVPAYILQNRQAFGYLLDRDGDNAGFADVDNIGELLPDRDKI</sequence>
<dbReference type="PANTHER" id="PTHR12224:SF0">
    <property type="entry name" value="BETA-1,4-MANNOSYL-GLYCOPROTEIN 4-BETA-N-ACETYLGLUCOSAMINYLTRANSFERASE"/>
    <property type="match status" value="1"/>
</dbReference>
<name>A0AAN8A1V6_9PEZI</name>
<dbReference type="GO" id="GO:0016020">
    <property type="term" value="C:membrane"/>
    <property type="evidence" value="ECO:0007669"/>
    <property type="project" value="InterPro"/>
</dbReference>
<dbReference type="Pfam" id="PF04724">
    <property type="entry name" value="Glyco_transf_17"/>
    <property type="match status" value="2"/>
</dbReference>
<dbReference type="Proteomes" id="UP001310594">
    <property type="component" value="Unassembled WGS sequence"/>
</dbReference>
<accession>A0AAN8A1V6</accession>
<dbReference type="InterPro" id="IPR006813">
    <property type="entry name" value="Glyco_trans_17"/>
</dbReference>
<protein>
    <submittedName>
        <fullName evidence="1">Uncharacterized protein</fullName>
    </submittedName>
</protein>
<organism evidence="1 2">
    <name type="scientific">Elasticomyces elasticus</name>
    <dbReference type="NCBI Taxonomy" id="574655"/>
    <lineage>
        <taxon>Eukaryota</taxon>
        <taxon>Fungi</taxon>
        <taxon>Dikarya</taxon>
        <taxon>Ascomycota</taxon>
        <taxon>Pezizomycotina</taxon>
        <taxon>Dothideomycetes</taxon>
        <taxon>Dothideomycetidae</taxon>
        <taxon>Mycosphaerellales</taxon>
        <taxon>Teratosphaeriaceae</taxon>
        <taxon>Elasticomyces</taxon>
    </lineage>
</organism>
<gene>
    <name evidence="1" type="ORF">LTR97_007849</name>
</gene>
<proteinExistence type="predicted"/>
<dbReference type="PANTHER" id="PTHR12224">
    <property type="entry name" value="BETA-1,4-MANNOSYL-GLYCOPROTEIN BETA-1,4-N-ACETYLGLUCOSAMINYL-TRANSFERASE"/>
    <property type="match status" value="1"/>
</dbReference>
<reference evidence="1" key="1">
    <citation type="submission" date="2023-08" db="EMBL/GenBank/DDBJ databases">
        <title>Black Yeasts Isolated from many extreme environments.</title>
        <authorList>
            <person name="Coleine C."/>
            <person name="Stajich J.E."/>
            <person name="Selbmann L."/>
        </authorList>
    </citation>
    <scope>NUCLEOTIDE SEQUENCE</scope>
    <source>
        <strain evidence="1">CCFEE 5810</strain>
    </source>
</reference>
<dbReference type="GO" id="GO:0006044">
    <property type="term" value="P:N-acetylglucosamine metabolic process"/>
    <property type="evidence" value="ECO:0007669"/>
    <property type="project" value="TreeGrafter"/>
</dbReference>
<evidence type="ECO:0000313" key="1">
    <source>
        <dbReference type="EMBL" id="KAK5696546.1"/>
    </source>
</evidence>
<dbReference type="EMBL" id="JAVRQU010000012">
    <property type="protein sequence ID" value="KAK5696546.1"/>
    <property type="molecule type" value="Genomic_DNA"/>
</dbReference>
<dbReference type="GO" id="GO:0003830">
    <property type="term" value="F:beta-1,4-mannosylglycoprotein 4-beta-N-acetylglucosaminyltransferase activity"/>
    <property type="evidence" value="ECO:0007669"/>
    <property type="project" value="InterPro"/>
</dbReference>
<comment type="caution">
    <text evidence="1">The sequence shown here is derived from an EMBL/GenBank/DDBJ whole genome shotgun (WGS) entry which is preliminary data.</text>
</comment>
<evidence type="ECO:0000313" key="2">
    <source>
        <dbReference type="Proteomes" id="UP001310594"/>
    </source>
</evidence>